<dbReference type="InterPro" id="IPR000835">
    <property type="entry name" value="HTH_MarR-typ"/>
</dbReference>
<dbReference type="PROSITE" id="PS50995">
    <property type="entry name" value="HTH_MARR_2"/>
    <property type="match status" value="1"/>
</dbReference>
<feature type="domain" description="HTH marR-type" evidence="1">
    <location>
        <begin position="1"/>
        <end position="131"/>
    </location>
</feature>
<accession>A0A2T0JWT4</accession>
<dbReference type="AlphaFoldDB" id="A0A2T0JWT4"/>
<sequence>MARDYGWELSTAVVLFHEAVARRLGLNAAEHKALGVILRGGPMPIGALAPELGVGATALTGIVDRLEKAGYVLRQPDPADRRRTLLVADPTKTPDLGGIFADLGRAMGEFQSRYDEQEMAVITDYLDNTIRVLRAQVAKLTQTDPGRA</sequence>
<dbReference type="InterPro" id="IPR036388">
    <property type="entry name" value="WH-like_DNA-bd_sf"/>
</dbReference>
<name>A0A2T0JWT4_9ACTN</name>
<dbReference type="InterPro" id="IPR039422">
    <property type="entry name" value="MarR/SlyA-like"/>
</dbReference>
<protein>
    <submittedName>
        <fullName evidence="2">DNA-binding MarR family transcriptional regulator</fullName>
    </submittedName>
</protein>
<comment type="caution">
    <text evidence="2">The sequence shown here is derived from an EMBL/GenBank/DDBJ whole genome shotgun (WGS) entry which is preliminary data.</text>
</comment>
<evidence type="ECO:0000259" key="1">
    <source>
        <dbReference type="PROSITE" id="PS50995"/>
    </source>
</evidence>
<dbReference type="PANTHER" id="PTHR33164:SF106">
    <property type="entry name" value="TRANSCRIPTIONAL REGULATORY PROTEIN"/>
    <property type="match status" value="1"/>
</dbReference>
<dbReference type="Pfam" id="PF01047">
    <property type="entry name" value="MarR"/>
    <property type="match status" value="1"/>
</dbReference>
<dbReference type="SUPFAM" id="SSF46785">
    <property type="entry name" value="Winged helix' DNA-binding domain"/>
    <property type="match status" value="1"/>
</dbReference>
<evidence type="ECO:0000313" key="3">
    <source>
        <dbReference type="Proteomes" id="UP000239415"/>
    </source>
</evidence>
<dbReference type="RefSeq" id="WP_239166837.1">
    <property type="nucleotide sequence ID" value="NZ_BOMO01000153.1"/>
</dbReference>
<dbReference type="PANTHER" id="PTHR33164">
    <property type="entry name" value="TRANSCRIPTIONAL REGULATOR, MARR FAMILY"/>
    <property type="match status" value="1"/>
</dbReference>
<dbReference type="EMBL" id="PVMZ01000028">
    <property type="protein sequence ID" value="PRX12349.1"/>
    <property type="molecule type" value="Genomic_DNA"/>
</dbReference>
<evidence type="ECO:0000313" key="2">
    <source>
        <dbReference type="EMBL" id="PRX12349.1"/>
    </source>
</evidence>
<dbReference type="SMART" id="SM00347">
    <property type="entry name" value="HTH_MARR"/>
    <property type="match status" value="1"/>
</dbReference>
<organism evidence="2 3">
    <name type="scientific">Actinoplanes italicus</name>
    <dbReference type="NCBI Taxonomy" id="113567"/>
    <lineage>
        <taxon>Bacteria</taxon>
        <taxon>Bacillati</taxon>
        <taxon>Actinomycetota</taxon>
        <taxon>Actinomycetes</taxon>
        <taxon>Micromonosporales</taxon>
        <taxon>Micromonosporaceae</taxon>
        <taxon>Actinoplanes</taxon>
    </lineage>
</organism>
<dbReference type="Gene3D" id="1.10.10.10">
    <property type="entry name" value="Winged helix-like DNA-binding domain superfamily/Winged helix DNA-binding domain"/>
    <property type="match status" value="1"/>
</dbReference>
<dbReference type="GO" id="GO:0003677">
    <property type="term" value="F:DNA binding"/>
    <property type="evidence" value="ECO:0007669"/>
    <property type="project" value="UniProtKB-KW"/>
</dbReference>
<dbReference type="Proteomes" id="UP000239415">
    <property type="component" value="Unassembled WGS sequence"/>
</dbReference>
<gene>
    <name evidence="2" type="ORF">CLV67_1283</name>
</gene>
<dbReference type="InterPro" id="IPR036390">
    <property type="entry name" value="WH_DNA-bd_sf"/>
</dbReference>
<proteinExistence type="predicted"/>
<dbReference type="GO" id="GO:0003700">
    <property type="term" value="F:DNA-binding transcription factor activity"/>
    <property type="evidence" value="ECO:0007669"/>
    <property type="project" value="InterPro"/>
</dbReference>
<keyword evidence="2" id="KW-0238">DNA-binding</keyword>
<dbReference type="GO" id="GO:0006950">
    <property type="term" value="P:response to stress"/>
    <property type="evidence" value="ECO:0007669"/>
    <property type="project" value="TreeGrafter"/>
</dbReference>
<reference evidence="2 3" key="1">
    <citation type="submission" date="2018-03" db="EMBL/GenBank/DDBJ databases">
        <title>Genomic Encyclopedia of Archaeal and Bacterial Type Strains, Phase II (KMG-II): from individual species to whole genera.</title>
        <authorList>
            <person name="Goeker M."/>
        </authorList>
    </citation>
    <scope>NUCLEOTIDE SEQUENCE [LARGE SCALE GENOMIC DNA]</scope>
    <source>
        <strain evidence="2 3">DSM 43146</strain>
    </source>
</reference>
<keyword evidence="3" id="KW-1185">Reference proteome</keyword>